<dbReference type="AlphaFoldDB" id="A0A1X4JLM3"/>
<gene>
    <name evidence="1" type="ORF">B9D04_03950</name>
</gene>
<evidence type="ECO:0000313" key="2">
    <source>
        <dbReference type="Proteomes" id="UP000193588"/>
    </source>
</evidence>
<organism evidence="1 2">
    <name type="scientific">Weissella cibaria</name>
    <dbReference type="NCBI Taxonomy" id="137591"/>
    <lineage>
        <taxon>Bacteria</taxon>
        <taxon>Bacillati</taxon>
        <taxon>Bacillota</taxon>
        <taxon>Bacilli</taxon>
        <taxon>Lactobacillales</taxon>
        <taxon>Lactobacillaceae</taxon>
        <taxon>Weissella</taxon>
    </lineage>
</organism>
<sequence>MNVFYEVRRQMRAKLAQRRRVLEEQRRNENAGEIDNKYIEETAAIRLVNEMLDHEVTEEGARRRQIAITVSEHEAWYRETLATWAMHHPDAKVDANSNAGLYRFAMRFFVEAVVLNPRNTMVSYNDLMSQMERLNDIDPVLANLNFQLKDIRELLSFNTAITHMESIRPMTPDRDLGSGVLSREIHSELEDDAEFTKDFNKYRDQRNTTIASKRLRRPNEGLEFDHD</sequence>
<name>A0A1X4JLM3_9LACO</name>
<dbReference type="Proteomes" id="UP000193588">
    <property type="component" value="Unassembled WGS sequence"/>
</dbReference>
<dbReference type="RefSeq" id="WP_085638057.1">
    <property type="nucleotide sequence ID" value="NZ_NDXJ01000005.1"/>
</dbReference>
<proteinExistence type="predicted"/>
<comment type="caution">
    <text evidence="1">The sequence shown here is derived from an EMBL/GenBank/DDBJ whole genome shotgun (WGS) entry which is preliminary data.</text>
</comment>
<reference evidence="1 2" key="1">
    <citation type="submission" date="2017-04" db="EMBL/GenBank/DDBJ databases">
        <title>The genome sequence of Weissella cibaria isolated from wild Drosophila.</title>
        <authorList>
            <person name="Ricks N.J."/>
            <person name="Carroll C."/>
            <person name="Walters A."/>
            <person name="Newell P.D."/>
            <person name="Chaston J.M."/>
        </authorList>
    </citation>
    <scope>NUCLEOTIDE SEQUENCE [LARGE SCALE GENOMIC DNA]</scope>
    <source>
        <strain evidence="1 2">DmW_103</strain>
    </source>
</reference>
<evidence type="ECO:0000313" key="1">
    <source>
        <dbReference type="EMBL" id="OSP89684.1"/>
    </source>
</evidence>
<protein>
    <submittedName>
        <fullName evidence="1">Uncharacterized protein</fullName>
    </submittedName>
</protein>
<dbReference type="EMBL" id="NDXJ01000005">
    <property type="protein sequence ID" value="OSP89684.1"/>
    <property type="molecule type" value="Genomic_DNA"/>
</dbReference>
<accession>A0A1X4JLM3</accession>